<dbReference type="Pfam" id="PF11231">
    <property type="entry name" value="DUF3034"/>
    <property type="match status" value="1"/>
</dbReference>
<accession>A0ABP7MAE6</accession>
<name>A0ABP7MAE6_9GAMM</name>
<evidence type="ECO:0000313" key="3">
    <source>
        <dbReference type="Proteomes" id="UP001501565"/>
    </source>
</evidence>
<organism evidence="2 3">
    <name type="scientific">Litoribacillus peritrichatus</name>
    <dbReference type="NCBI Taxonomy" id="718191"/>
    <lineage>
        <taxon>Bacteria</taxon>
        <taxon>Pseudomonadati</taxon>
        <taxon>Pseudomonadota</taxon>
        <taxon>Gammaproteobacteria</taxon>
        <taxon>Oceanospirillales</taxon>
        <taxon>Oceanospirillaceae</taxon>
        <taxon>Litoribacillus</taxon>
    </lineage>
</organism>
<dbReference type="EMBL" id="BAABBN010000004">
    <property type="protein sequence ID" value="GAA3918855.1"/>
    <property type="molecule type" value="Genomic_DNA"/>
</dbReference>
<dbReference type="Proteomes" id="UP001501565">
    <property type="component" value="Unassembled WGS sequence"/>
</dbReference>
<evidence type="ECO:0000256" key="1">
    <source>
        <dbReference type="SAM" id="SignalP"/>
    </source>
</evidence>
<reference evidence="3" key="1">
    <citation type="journal article" date="2019" name="Int. J. Syst. Evol. Microbiol.">
        <title>The Global Catalogue of Microorganisms (GCM) 10K type strain sequencing project: providing services to taxonomists for standard genome sequencing and annotation.</title>
        <authorList>
            <consortium name="The Broad Institute Genomics Platform"/>
            <consortium name="The Broad Institute Genome Sequencing Center for Infectious Disease"/>
            <person name="Wu L."/>
            <person name="Ma J."/>
        </authorList>
    </citation>
    <scope>NUCLEOTIDE SEQUENCE [LARGE SCALE GENOMIC DNA]</scope>
    <source>
        <strain evidence="3">JCM 17551</strain>
    </source>
</reference>
<dbReference type="RefSeq" id="WP_344796628.1">
    <property type="nucleotide sequence ID" value="NZ_BAABBN010000004.1"/>
</dbReference>
<evidence type="ECO:0000313" key="2">
    <source>
        <dbReference type="EMBL" id="GAA3918855.1"/>
    </source>
</evidence>
<comment type="caution">
    <text evidence="2">The sequence shown here is derived from an EMBL/GenBank/DDBJ whole genome shotgun (WGS) entry which is preliminary data.</text>
</comment>
<proteinExistence type="predicted"/>
<keyword evidence="1" id="KW-0732">Signal</keyword>
<keyword evidence="3" id="KW-1185">Reference proteome</keyword>
<gene>
    <name evidence="2" type="ORF">GCM10022277_12700</name>
</gene>
<feature type="chain" id="PRO_5046689495" evidence="1">
    <location>
        <begin position="26"/>
        <end position="280"/>
    </location>
</feature>
<feature type="signal peptide" evidence="1">
    <location>
        <begin position="1"/>
        <end position="25"/>
    </location>
</feature>
<sequence length="280" mass="30410">MLTAKSLLSGVLAILLGFSSFAVFAGGKFIGTSGATEVEGSGGGGIVPWATITGYGTRDEQSSTAFSSYVNSDDTTLWAAGVAHGYKDRVEVSFARQTFEVKDADTKLSQNVFGVKVRLFGDLVFTPWPQVAVGIQHKRNLNAKDIEPLGVEDTGTDVYLAATKAWLDGPFHRNFVINTTLRYSKANQMGLLGFGGDRSGYDVLFESSVGLYLNRNWIVGFEYRQKPDNLKSVEEDDWRNAFIAFFPSKHLTLVAAFMDLGEVGGLDSQSGGYFSIQGTF</sequence>
<dbReference type="InterPro" id="IPR021393">
    <property type="entry name" value="DUF3034"/>
</dbReference>
<protein>
    <submittedName>
        <fullName evidence="2">DUF3034 family protein</fullName>
    </submittedName>
</protein>